<reference evidence="3" key="1">
    <citation type="journal article" date="2019" name="Int. J. Syst. Evol. Microbiol.">
        <title>The Global Catalogue of Microorganisms (GCM) 10K type strain sequencing project: providing services to taxonomists for standard genome sequencing and annotation.</title>
        <authorList>
            <consortium name="The Broad Institute Genomics Platform"/>
            <consortium name="The Broad Institute Genome Sequencing Center for Infectious Disease"/>
            <person name="Wu L."/>
            <person name="Ma J."/>
        </authorList>
    </citation>
    <scope>NUCLEOTIDE SEQUENCE [LARGE SCALE GENOMIC DNA]</scope>
    <source>
        <strain evidence="3">KACC 12634</strain>
    </source>
</reference>
<keyword evidence="3" id="KW-1185">Reference proteome</keyword>
<feature type="transmembrane region" description="Helical" evidence="1">
    <location>
        <begin position="95"/>
        <end position="117"/>
    </location>
</feature>
<sequence length="158" mass="16237">MMTINPRPEEAAPPRAKPAYHHPMPWQVATALVMIAAAAVSSLAEAALIGLGSIVADPRFERLLLALLVASVLHATVCTALGACVAARLDWARRLAAVASLYGVACSLMALVIFGVLDALSPAPFAAGGFSLLLLGLLSGEAATRYTYRGGGGSLPDE</sequence>
<organism evidence="2 3">
    <name type="scientific">Glycomyces mayteni</name>
    <dbReference type="NCBI Taxonomy" id="543887"/>
    <lineage>
        <taxon>Bacteria</taxon>
        <taxon>Bacillati</taxon>
        <taxon>Actinomycetota</taxon>
        <taxon>Actinomycetes</taxon>
        <taxon>Glycomycetales</taxon>
        <taxon>Glycomycetaceae</taxon>
        <taxon>Glycomyces</taxon>
    </lineage>
</organism>
<name>A0ABW2D1G4_9ACTN</name>
<dbReference type="Proteomes" id="UP001596470">
    <property type="component" value="Unassembled WGS sequence"/>
</dbReference>
<accession>A0ABW2D1G4</accession>
<gene>
    <name evidence="2" type="ORF">ACFQS3_02915</name>
</gene>
<evidence type="ECO:0000256" key="1">
    <source>
        <dbReference type="SAM" id="Phobius"/>
    </source>
</evidence>
<evidence type="ECO:0000313" key="3">
    <source>
        <dbReference type="Proteomes" id="UP001596470"/>
    </source>
</evidence>
<evidence type="ECO:0008006" key="4">
    <source>
        <dbReference type="Google" id="ProtNLM"/>
    </source>
</evidence>
<proteinExistence type="predicted"/>
<comment type="caution">
    <text evidence="2">The sequence shown here is derived from an EMBL/GenBank/DDBJ whole genome shotgun (WGS) entry which is preliminary data.</text>
</comment>
<evidence type="ECO:0000313" key="2">
    <source>
        <dbReference type="EMBL" id="MFC6956140.1"/>
    </source>
</evidence>
<dbReference type="RefSeq" id="WP_382353602.1">
    <property type="nucleotide sequence ID" value="NZ_JBHMBP010000004.1"/>
</dbReference>
<feature type="transmembrane region" description="Helical" evidence="1">
    <location>
        <begin position="123"/>
        <end position="140"/>
    </location>
</feature>
<keyword evidence="1" id="KW-0812">Transmembrane</keyword>
<feature type="transmembrane region" description="Helical" evidence="1">
    <location>
        <begin position="62"/>
        <end position="83"/>
    </location>
</feature>
<keyword evidence="1" id="KW-1133">Transmembrane helix</keyword>
<protein>
    <recommendedName>
        <fullName evidence="4">TIGR04086 family membrane protein</fullName>
    </recommendedName>
</protein>
<keyword evidence="1" id="KW-0472">Membrane</keyword>
<dbReference type="EMBL" id="JBHSYS010000001">
    <property type="protein sequence ID" value="MFC6956140.1"/>
    <property type="molecule type" value="Genomic_DNA"/>
</dbReference>